<evidence type="ECO:0000256" key="2">
    <source>
        <dbReference type="ARBA" id="ARBA00010892"/>
    </source>
</evidence>
<feature type="transmembrane region" description="Helical" evidence="8">
    <location>
        <begin position="245"/>
        <end position="265"/>
    </location>
</feature>
<dbReference type="InterPro" id="IPR004688">
    <property type="entry name" value="Ni/Co_transpt"/>
</dbReference>
<dbReference type="PANTHER" id="PTHR31611:SF0">
    <property type="entry name" value="HIGH-AFFINITY NICKEL TRANSPORT PROTEIN NIC1"/>
    <property type="match status" value="1"/>
</dbReference>
<reference evidence="9 10" key="1">
    <citation type="submission" date="2022-03" db="EMBL/GenBank/DDBJ databases">
        <title>Sinomonas sp. isolated from a soil.</title>
        <authorList>
            <person name="Han J."/>
            <person name="Kim D.-U."/>
        </authorList>
    </citation>
    <scope>NUCLEOTIDE SEQUENCE [LARGE SCALE GENOMIC DNA]</scope>
    <source>
        <strain evidence="9 10">5-5</strain>
    </source>
</reference>
<keyword evidence="5 8" id="KW-0812">Transmembrane</keyword>
<evidence type="ECO:0000313" key="9">
    <source>
        <dbReference type="EMBL" id="MCH6468590.1"/>
    </source>
</evidence>
<feature type="transmembrane region" description="Helical" evidence="8">
    <location>
        <begin position="285"/>
        <end position="310"/>
    </location>
</feature>
<keyword evidence="4" id="KW-0533">Nickel</keyword>
<evidence type="ECO:0000256" key="1">
    <source>
        <dbReference type="ARBA" id="ARBA00004127"/>
    </source>
</evidence>
<keyword evidence="3 8" id="KW-0813">Transport</keyword>
<feature type="transmembrane region" description="Helical" evidence="8">
    <location>
        <begin position="52"/>
        <end position="71"/>
    </location>
</feature>
<dbReference type="EMBL" id="JAKZBV010000001">
    <property type="protein sequence ID" value="MCH6468590.1"/>
    <property type="molecule type" value="Genomic_DNA"/>
</dbReference>
<name>A0ABS9TW38_9MICC</name>
<dbReference type="PANTHER" id="PTHR31611">
    <property type="entry name" value="HIGH-AFFINITY NICKEL TRANSPORT PROTEIN NIC1"/>
    <property type="match status" value="1"/>
</dbReference>
<dbReference type="InterPro" id="IPR011541">
    <property type="entry name" value="Ni/Co_transpt_high_affinity"/>
</dbReference>
<feature type="transmembrane region" description="Helical" evidence="8">
    <location>
        <begin position="142"/>
        <end position="167"/>
    </location>
</feature>
<comment type="caution">
    <text evidence="9">The sequence shown here is derived from an EMBL/GenBank/DDBJ whole genome shotgun (WGS) entry which is preliminary data.</text>
</comment>
<keyword evidence="10" id="KW-1185">Reference proteome</keyword>
<evidence type="ECO:0000256" key="3">
    <source>
        <dbReference type="ARBA" id="ARBA00022448"/>
    </source>
</evidence>
<evidence type="ECO:0000256" key="6">
    <source>
        <dbReference type="ARBA" id="ARBA00022989"/>
    </source>
</evidence>
<dbReference type="Proteomes" id="UP001202922">
    <property type="component" value="Unassembled WGS sequence"/>
</dbReference>
<protein>
    <recommendedName>
        <fullName evidence="8">Nickel/cobalt efflux system</fullName>
    </recommendedName>
</protein>
<keyword evidence="6 8" id="KW-1133">Transmembrane helix</keyword>
<feature type="transmembrane region" description="Helical" evidence="8">
    <location>
        <begin position="21"/>
        <end position="46"/>
    </location>
</feature>
<dbReference type="Pfam" id="PF03824">
    <property type="entry name" value="NicO"/>
    <property type="match status" value="1"/>
</dbReference>
<evidence type="ECO:0000256" key="5">
    <source>
        <dbReference type="ARBA" id="ARBA00022692"/>
    </source>
</evidence>
<gene>
    <name evidence="9" type="ORF">L0M17_01085</name>
</gene>
<accession>A0ABS9TW38</accession>
<evidence type="ECO:0000313" key="10">
    <source>
        <dbReference type="Proteomes" id="UP001202922"/>
    </source>
</evidence>
<feature type="transmembrane region" description="Helical" evidence="8">
    <location>
        <begin position="212"/>
        <end position="239"/>
    </location>
</feature>
<keyword evidence="7 8" id="KW-0472">Membrane</keyword>
<feature type="transmembrane region" description="Helical" evidence="8">
    <location>
        <begin position="330"/>
        <end position="352"/>
    </location>
</feature>
<sequence length="374" mass="39543">MPASRTAREGLPRARRLAEGEWASIVAMAGVVLGLHLIGWGALLWITAGQNLPSGSVSVFGVGLGASAYVLGVRHAFDADHIAAIDNTTRRLMHGGARPVSVGFWFSLGHSSIVFGLCALLASGVRVFLQQTGADGSGVHQLLALVGAGISGLFLWIIGILNLIVLIRMGAVLLHMRRGGKEEAALEQLLGQRGLMNRFFGRAAKVARPWQMYFVGLLFGLGFDTATEVGLLVLAGGAAAFALPWYAILTLPVLFAAGMSLFDSLDGCFMNFAYGWALARPARKVFYNLLVTALSVAVALGVGTVELASVLDARAGITDGPLAAIGRIDLATAGYAVTGLFLFTWAVAISIWKFARIEEREGAPRKGGRDRLAR</sequence>
<comment type="subcellular location">
    <subcellularLocation>
        <location evidence="8">Cell membrane</location>
        <topology evidence="8">Multi-pass membrane protein</topology>
    </subcellularLocation>
    <subcellularLocation>
        <location evidence="1">Endomembrane system</location>
        <topology evidence="1">Multi-pass membrane protein</topology>
    </subcellularLocation>
</comment>
<dbReference type="RefSeq" id="WP_241050443.1">
    <property type="nucleotide sequence ID" value="NZ_JAKZBV010000001.1"/>
</dbReference>
<evidence type="ECO:0000256" key="8">
    <source>
        <dbReference type="RuleBase" id="RU362101"/>
    </source>
</evidence>
<comment type="similarity">
    <text evidence="2 8">Belongs to the NiCoT transporter (TC 2.A.52) family.</text>
</comment>
<evidence type="ECO:0000256" key="7">
    <source>
        <dbReference type="ARBA" id="ARBA00023136"/>
    </source>
</evidence>
<proteinExistence type="inferred from homology"/>
<evidence type="ECO:0000256" key="4">
    <source>
        <dbReference type="ARBA" id="ARBA00022596"/>
    </source>
</evidence>
<feature type="transmembrane region" description="Helical" evidence="8">
    <location>
        <begin position="100"/>
        <end position="122"/>
    </location>
</feature>
<organism evidence="9 10">
    <name type="scientific">Sinomonas terrae</name>
    <dbReference type="NCBI Taxonomy" id="2908838"/>
    <lineage>
        <taxon>Bacteria</taxon>
        <taxon>Bacillati</taxon>
        <taxon>Actinomycetota</taxon>
        <taxon>Actinomycetes</taxon>
        <taxon>Micrococcales</taxon>
        <taxon>Micrococcaceae</taxon>
        <taxon>Sinomonas</taxon>
    </lineage>
</organism>